<protein>
    <submittedName>
        <fullName evidence="1">Uncharacterized protein</fullName>
    </submittedName>
</protein>
<organism evidence="1 2">
    <name type="scientific">Penstemon smallii</name>
    <dbReference type="NCBI Taxonomy" id="265156"/>
    <lineage>
        <taxon>Eukaryota</taxon>
        <taxon>Viridiplantae</taxon>
        <taxon>Streptophyta</taxon>
        <taxon>Embryophyta</taxon>
        <taxon>Tracheophyta</taxon>
        <taxon>Spermatophyta</taxon>
        <taxon>Magnoliopsida</taxon>
        <taxon>eudicotyledons</taxon>
        <taxon>Gunneridae</taxon>
        <taxon>Pentapetalae</taxon>
        <taxon>asterids</taxon>
        <taxon>lamiids</taxon>
        <taxon>Lamiales</taxon>
        <taxon>Plantaginaceae</taxon>
        <taxon>Cheloneae</taxon>
        <taxon>Penstemon</taxon>
    </lineage>
</organism>
<gene>
    <name evidence="1" type="ORF">ACJIZ3_023709</name>
</gene>
<evidence type="ECO:0000313" key="2">
    <source>
        <dbReference type="Proteomes" id="UP001634393"/>
    </source>
</evidence>
<dbReference type="AlphaFoldDB" id="A0ABD3TST1"/>
<evidence type="ECO:0000313" key="1">
    <source>
        <dbReference type="EMBL" id="KAL3839118.1"/>
    </source>
</evidence>
<proteinExistence type="predicted"/>
<dbReference type="Proteomes" id="UP001634393">
    <property type="component" value="Unassembled WGS sequence"/>
</dbReference>
<reference evidence="1 2" key="1">
    <citation type="submission" date="2024-12" db="EMBL/GenBank/DDBJ databases">
        <title>The unique morphological basis and parallel evolutionary history of personate flowers in Penstemon.</title>
        <authorList>
            <person name="Depatie T.H."/>
            <person name="Wessinger C.A."/>
        </authorList>
    </citation>
    <scope>NUCLEOTIDE SEQUENCE [LARGE SCALE GENOMIC DNA]</scope>
    <source>
        <strain evidence="1">WTNN_2</strain>
        <tissue evidence="1">Leaf</tissue>
    </source>
</reference>
<keyword evidence="2" id="KW-1185">Reference proteome</keyword>
<dbReference type="EMBL" id="JBJXBP010000003">
    <property type="protein sequence ID" value="KAL3839118.1"/>
    <property type="molecule type" value="Genomic_DNA"/>
</dbReference>
<accession>A0ABD3TST1</accession>
<sequence length="71" mass="8164">MSLTGKEKSVKREKLRPSYVTTGRTLRAALRDPYISHRSLHDPIAVLCPFSHICSQIHELYLSEEPKCGRR</sequence>
<comment type="caution">
    <text evidence="1">The sequence shown here is derived from an EMBL/GenBank/DDBJ whole genome shotgun (WGS) entry which is preliminary data.</text>
</comment>
<name>A0ABD3TST1_9LAMI</name>